<dbReference type="Pfam" id="PF08768">
    <property type="entry name" value="THAP4_heme-bd"/>
    <property type="match status" value="1"/>
</dbReference>
<dbReference type="GO" id="GO:0008289">
    <property type="term" value="F:lipid binding"/>
    <property type="evidence" value="ECO:0007669"/>
    <property type="project" value="UniProtKB-KW"/>
</dbReference>
<organism evidence="3">
    <name type="scientific">Mesocestoides corti</name>
    <name type="common">Flatworm</name>
    <dbReference type="NCBI Taxonomy" id="53468"/>
    <lineage>
        <taxon>Eukaryota</taxon>
        <taxon>Metazoa</taxon>
        <taxon>Spiralia</taxon>
        <taxon>Lophotrochozoa</taxon>
        <taxon>Platyhelminthes</taxon>
        <taxon>Cestoda</taxon>
        <taxon>Eucestoda</taxon>
        <taxon>Cyclophyllidea</taxon>
        <taxon>Mesocestoididae</taxon>
        <taxon>Mesocestoides</taxon>
    </lineage>
</organism>
<dbReference type="AlphaFoldDB" id="A0A5K3G1P6"/>
<sequence length="117" mass="13307">MRDLAFLLGRWRGKGKGFLPHSVPYEYEEDLVIQSIGQPNFTYHTTSYIKRVPKHREAGFLKFHVDDQIQLNIADSLGTCRVFLGTLNDLGRNIKSLVLTTDSSCRAPLYRQTHAVG</sequence>
<dbReference type="Gene3D" id="2.40.128.20">
    <property type="match status" value="1"/>
</dbReference>
<comment type="catalytic activity">
    <reaction evidence="1">
        <text>peroxynitrite = nitrate</text>
        <dbReference type="Rhea" id="RHEA:63116"/>
        <dbReference type="ChEBI" id="CHEBI:17632"/>
        <dbReference type="ChEBI" id="CHEBI:25941"/>
    </reaction>
    <physiologicalReaction direction="left-to-right" evidence="1">
        <dbReference type="Rhea" id="RHEA:63117"/>
    </physiologicalReaction>
</comment>
<evidence type="ECO:0000313" key="3">
    <source>
        <dbReference type="WBParaSite" id="MCU_014051-RA"/>
    </source>
</evidence>
<accession>A0A5K3G1P6</accession>
<evidence type="ECO:0000256" key="1">
    <source>
        <dbReference type="ARBA" id="ARBA00036993"/>
    </source>
</evidence>
<feature type="domain" description="THAP4-like heme-binding" evidence="2">
    <location>
        <begin position="2"/>
        <end position="115"/>
    </location>
</feature>
<protein>
    <submittedName>
        <fullName evidence="3">DUF1794 domain-containing protein</fullName>
    </submittedName>
</protein>
<evidence type="ECO:0000259" key="2">
    <source>
        <dbReference type="Pfam" id="PF08768"/>
    </source>
</evidence>
<dbReference type="WBParaSite" id="MCU_014051-RA">
    <property type="protein sequence ID" value="MCU_014051-RA"/>
    <property type="gene ID" value="MCU_014051"/>
</dbReference>
<dbReference type="PANTHER" id="PTHR15854">
    <property type="entry name" value="THAP4 PROTEIN"/>
    <property type="match status" value="1"/>
</dbReference>
<dbReference type="InterPro" id="IPR014878">
    <property type="entry name" value="THAP4-like_heme-bd"/>
</dbReference>
<name>A0A5K3G1P6_MESCO</name>
<dbReference type="InterPro" id="IPR045165">
    <property type="entry name" value="Nitrobindin"/>
</dbReference>
<proteinExistence type="predicted"/>
<dbReference type="SUPFAM" id="SSF50814">
    <property type="entry name" value="Lipocalins"/>
    <property type="match status" value="1"/>
</dbReference>
<dbReference type="InterPro" id="IPR012674">
    <property type="entry name" value="Calycin"/>
</dbReference>
<dbReference type="PANTHER" id="PTHR15854:SF4">
    <property type="entry name" value="PEROXYNITRITE ISOMERASE THAP4"/>
    <property type="match status" value="1"/>
</dbReference>
<reference evidence="3" key="1">
    <citation type="submission" date="2019-11" db="UniProtKB">
        <authorList>
            <consortium name="WormBaseParasite"/>
        </authorList>
    </citation>
    <scope>IDENTIFICATION</scope>
</reference>